<dbReference type="Pfam" id="PF02775">
    <property type="entry name" value="TPP_enzyme_C"/>
    <property type="match status" value="1"/>
</dbReference>
<name>A0A4V1ERW9_9BACT</name>
<reference evidence="4 5" key="1">
    <citation type="submission" date="2019-05" db="EMBL/GenBank/DDBJ databases">
        <title>The Complete Genome Sequence of the n-alkane-degrading Desulfoglaeba alkanexedens ALDC reveals multiple alkylsuccinate synthase gene clusters.</title>
        <authorList>
            <person name="Callaghan A.V."/>
            <person name="Davidova I.A."/>
            <person name="Duncan K.E."/>
            <person name="Morris B."/>
            <person name="McInerney M.J."/>
        </authorList>
    </citation>
    <scope>NUCLEOTIDE SEQUENCE [LARGE SCALE GENOMIC DNA]</scope>
    <source>
        <strain evidence="4 5">ALDC</strain>
    </source>
</reference>
<dbReference type="GO" id="GO:0045333">
    <property type="term" value="P:cellular respiration"/>
    <property type="evidence" value="ECO:0007669"/>
    <property type="project" value="UniProtKB-ARBA"/>
</dbReference>
<feature type="domain" description="Thiamine pyrophosphate enzyme TPP-binding" evidence="2">
    <location>
        <begin position="52"/>
        <end position="195"/>
    </location>
</feature>
<evidence type="ECO:0000313" key="5">
    <source>
        <dbReference type="Proteomes" id="UP000298602"/>
    </source>
</evidence>
<dbReference type="KEGG" id="dax:FDQ92_13520"/>
<gene>
    <name evidence="4" type="ORF">FDQ92_13520</name>
</gene>
<accession>A0A4V1ERW9</accession>
<dbReference type="AlphaFoldDB" id="A0A4V1ERW9"/>
<dbReference type="RefSeq" id="WP_137425381.1">
    <property type="nucleotide sequence ID" value="NZ_CP040098.1"/>
</dbReference>
<dbReference type="OrthoDB" id="9775140at2"/>
<proteinExistence type="predicted"/>
<organism evidence="4 5">
    <name type="scientific">Desulfoglaeba alkanexedens ALDC</name>
    <dbReference type="NCBI Taxonomy" id="980445"/>
    <lineage>
        <taxon>Bacteria</taxon>
        <taxon>Pseudomonadati</taxon>
        <taxon>Thermodesulfobacteriota</taxon>
        <taxon>Syntrophobacteria</taxon>
        <taxon>Syntrophobacterales</taxon>
        <taxon>Syntrophobacteraceae</taxon>
        <taxon>Desulfoglaeba</taxon>
    </lineage>
</organism>
<dbReference type="PANTHER" id="PTHR48084">
    <property type="entry name" value="2-OXOGLUTARATE OXIDOREDUCTASE SUBUNIT KORB-RELATED"/>
    <property type="match status" value="1"/>
</dbReference>
<dbReference type="GO" id="GO:0044281">
    <property type="term" value="P:small molecule metabolic process"/>
    <property type="evidence" value="ECO:0007669"/>
    <property type="project" value="UniProtKB-ARBA"/>
</dbReference>
<evidence type="ECO:0000259" key="3">
    <source>
        <dbReference type="Pfam" id="PF12367"/>
    </source>
</evidence>
<evidence type="ECO:0000259" key="2">
    <source>
        <dbReference type="Pfam" id="PF02775"/>
    </source>
</evidence>
<dbReference type="Pfam" id="PF12367">
    <property type="entry name" value="PFO_beta_C"/>
    <property type="match status" value="1"/>
</dbReference>
<sequence>MNSPDIFKNDVPVQWCPGCPNFGILSALKKTLADLGCNPQDVCLVSGIGQAAKLPHYLQCHFFNGLHGRALPVAAGIQAANPQLITVVTTGEGDCYGEGGNHLLHAFRRNPNITVLVHNNEFYALTKAQGSPTTPMGEIRSLHPEGVEAAPLNMLAVAVAHRCPYVARGFALDPEALSALLTEAVRRPGLALVEVIQPCITWGRHPVAWYRERVRPVPEAHDPKDQAAALSLLLQEENRYMTGCFFQDDTRPVFGARFRQRHGDLPLAGSGFPPAERTLDLLAGFAAHHGA</sequence>
<dbReference type="Gene3D" id="3.40.50.970">
    <property type="match status" value="1"/>
</dbReference>
<evidence type="ECO:0000313" key="4">
    <source>
        <dbReference type="EMBL" id="QCQ23101.1"/>
    </source>
</evidence>
<protein>
    <submittedName>
        <fullName evidence="4">2-oxoacid ferredoxin oxidoreductase</fullName>
    </submittedName>
</protein>
<dbReference type="GO" id="GO:0030976">
    <property type="term" value="F:thiamine pyrophosphate binding"/>
    <property type="evidence" value="ECO:0007669"/>
    <property type="project" value="InterPro"/>
</dbReference>
<dbReference type="InterPro" id="IPR051457">
    <property type="entry name" value="2-oxoacid:Fd_oxidoreductase"/>
</dbReference>
<dbReference type="InterPro" id="IPR011766">
    <property type="entry name" value="TPP_enzyme_TPP-bd"/>
</dbReference>
<dbReference type="CDD" id="cd03375">
    <property type="entry name" value="TPP_OGFOR"/>
    <property type="match status" value="1"/>
</dbReference>
<evidence type="ECO:0000256" key="1">
    <source>
        <dbReference type="ARBA" id="ARBA00023002"/>
    </source>
</evidence>
<keyword evidence="5" id="KW-1185">Reference proteome</keyword>
<dbReference type="Proteomes" id="UP000298602">
    <property type="component" value="Chromosome"/>
</dbReference>
<dbReference type="PANTHER" id="PTHR48084:SF4">
    <property type="entry name" value="2-OXOGLUTARATE OXIDOREDUCTASE SUBUNIT KORB"/>
    <property type="match status" value="1"/>
</dbReference>
<dbReference type="GO" id="GO:0016625">
    <property type="term" value="F:oxidoreductase activity, acting on the aldehyde or oxo group of donors, iron-sulfur protein as acceptor"/>
    <property type="evidence" value="ECO:0007669"/>
    <property type="project" value="UniProtKB-ARBA"/>
</dbReference>
<dbReference type="EMBL" id="CP040098">
    <property type="protein sequence ID" value="QCQ23101.1"/>
    <property type="molecule type" value="Genomic_DNA"/>
</dbReference>
<dbReference type="InterPro" id="IPR029061">
    <property type="entry name" value="THDP-binding"/>
</dbReference>
<feature type="domain" description="Pyruvate ferredoxin oxidoreductase beta subunit C-terminal" evidence="3">
    <location>
        <begin position="199"/>
        <end position="260"/>
    </location>
</feature>
<keyword evidence="1" id="KW-0560">Oxidoreductase</keyword>
<reference evidence="4 5" key="2">
    <citation type="submission" date="2019-05" db="EMBL/GenBank/DDBJ databases">
        <authorList>
            <person name="Suflita J.M."/>
            <person name="Marks C.R."/>
        </authorList>
    </citation>
    <scope>NUCLEOTIDE SEQUENCE [LARGE SCALE GENOMIC DNA]</scope>
    <source>
        <strain evidence="4 5">ALDC</strain>
    </source>
</reference>
<dbReference type="SUPFAM" id="SSF52518">
    <property type="entry name" value="Thiamin diphosphate-binding fold (THDP-binding)"/>
    <property type="match status" value="1"/>
</dbReference>
<dbReference type="InterPro" id="IPR032686">
    <property type="entry name" value="PFO_beta_C"/>
</dbReference>